<keyword evidence="4 6" id="KW-1133">Transmembrane helix</keyword>
<dbReference type="eggNOG" id="COG1333">
    <property type="taxonomic scope" value="Bacteria"/>
</dbReference>
<evidence type="ECO:0000259" key="7">
    <source>
        <dbReference type="Pfam" id="PF05140"/>
    </source>
</evidence>
<reference evidence="8 9" key="2">
    <citation type="journal article" date="2009" name="BMC Microbiol.">
        <title>The genome sequence of Geobacter metallireducens: features of metabolism, physiology and regulation common and dissimilar to Geobacter sulfurreducens.</title>
        <authorList>
            <person name="Aklujkar M."/>
            <person name="Krushkal J."/>
            <person name="DiBartolo G."/>
            <person name="Lapidus A."/>
            <person name="Land M.L."/>
            <person name="Lovley D.R."/>
        </authorList>
    </citation>
    <scope>NUCLEOTIDE SEQUENCE [LARGE SCALE GENOMIC DNA]</scope>
    <source>
        <strain evidence="9">ATCC 53774 / DSM 7210 / GS-15</strain>
    </source>
</reference>
<dbReference type="STRING" id="269799.Gmet_0578"/>
<dbReference type="InterPro" id="IPR023494">
    <property type="entry name" value="Cyt_c_bgen_Ccs1/CcsB/ResB"/>
</dbReference>
<sequence length="438" mass="48093">MQRLASRRVSLTLILMLLCICVIGALVPQKSTLEPESYAAWVAAGGVHDLWLKLGFTRIFSTWYFLAVMILFFASTLAATIIRARGLLRREKPEPSAAAMVGEPFSTTVSGVPLEKLKLRVSGFSWHEGLCADGRYLAGTRFGIARWSVVSLHLSLLLLILGVLASHATYFRGYMKLGVGQSEQLDESGFFQQDRGMFAPALPQGLKITLLSFDNRYREAGYLPDIAADFLLEGAAGGPLRTRLLRSGMVSYGGLDLYLSVRRGFGVILHTVRRDGGRASGYVNFNFPEGGKTPRVQAEIPGSNAQVDVEFLSRNRRYDDLAGIAAPAIRMRFMRNGGVVAERLLRPGEGTVVEGISYTFGKIDYWCDIAATRDPGIYLIYAGFAAAALTLVLFAFFPTAEIRLLGAGGTDSVHVAVRCERFRSVAERILEQITEERT</sequence>
<evidence type="ECO:0000313" key="9">
    <source>
        <dbReference type="Proteomes" id="UP000007073"/>
    </source>
</evidence>
<name>Q39Y53_GEOMG</name>
<dbReference type="GO" id="GO:0016020">
    <property type="term" value="C:membrane"/>
    <property type="evidence" value="ECO:0007669"/>
    <property type="project" value="UniProtKB-SubCell"/>
</dbReference>
<feature type="transmembrane region" description="Helical" evidence="6">
    <location>
        <begin position="378"/>
        <end position="397"/>
    </location>
</feature>
<evidence type="ECO:0000256" key="3">
    <source>
        <dbReference type="ARBA" id="ARBA00022748"/>
    </source>
</evidence>
<dbReference type="Proteomes" id="UP000007073">
    <property type="component" value="Chromosome"/>
</dbReference>
<organism evidence="8 9">
    <name type="scientific">Geobacter metallireducens (strain ATCC 53774 / DSM 7210 / GS-15)</name>
    <dbReference type="NCBI Taxonomy" id="269799"/>
    <lineage>
        <taxon>Bacteria</taxon>
        <taxon>Pseudomonadati</taxon>
        <taxon>Thermodesulfobacteriota</taxon>
        <taxon>Desulfuromonadia</taxon>
        <taxon>Geobacterales</taxon>
        <taxon>Geobacteraceae</taxon>
        <taxon>Geobacter</taxon>
    </lineage>
</organism>
<comment type="subcellular location">
    <subcellularLocation>
        <location evidence="1">Membrane</location>
        <topology evidence="1">Multi-pass membrane protein</topology>
    </subcellularLocation>
</comment>
<evidence type="ECO:0000313" key="8">
    <source>
        <dbReference type="EMBL" id="ABB30821.1"/>
    </source>
</evidence>
<proteinExistence type="predicted"/>
<gene>
    <name evidence="8" type="ordered locus">Gmet_0578</name>
</gene>
<evidence type="ECO:0000256" key="6">
    <source>
        <dbReference type="SAM" id="Phobius"/>
    </source>
</evidence>
<keyword evidence="5 6" id="KW-0472">Membrane</keyword>
<dbReference type="GO" id="GO:0017004">
    <property type="term" value="P:cytochrome complex assembly"/>
    <property type="evidence" value="ECO:0007669"/>
    <property type="project" value="UniProtKB-KW"/>
</dbReference>
<dbReference type="Pfam" id="PF05140">
    <property type="entry name" value="ResB"/>
    <property type="match status" value="1"/>
</dbReference>
<dbReference type="EMBL" id="CP000148">
    <property type="protein sequence ID" value="ABB30821.1"/>
    <property type="molecule type" value="Genomic_DNA"/>
</dbReference>
<keyword evidence="3" id="KW-0201">Cytochrome c-type biogenesis</keyword>
<dbReference type="AlphaFoldDB" id="Q39Y53"/>
<protein>
    <submittedName>
        <fullName evidence="8">ResB-like family cytochrome c</fullName>
    </submittedName>
</protein>
<reference evidence="8 9" key="1">
    <citation type="submission" date="2005-10" db="EMBL/GenBank/DDBJ databases">
        <title>Complete sequence of Geobacter metallireducens GS-15.</title>
        <authorList>
            <consortium name="US DOE Joint Genome Institute"/>
            <person name="Copeland A."/>
            <person name="Lucas S."/>
            <person name="Lapidus A."/>
            <person name="Barry K."/>
            <person name="Detter J.C."/>
            <person name="Glavina T."/>
            <person name="Hammon N."/>
            <person name="Israni S."/>
            <person name="Pitluck S."/>
            <person name="Di Bartolo G."/>
            <person name="Chain P."/>
            <person name="Schmutz J."/>
            <person name="Larimer F."/>
            <person name="Land M."/>
            <person name="Kyrpides N."/>
            <person name="Ivanova N."/>
            <person name="Richardson P."/>
        </authorList>
    </citation>
    <scope>NUCLEOTIDE SEQUENCE [LARGE SCALE GENOMIC DNA]</scope>
    <source>
        <strain evidence="9">ATCC 53774 / DSM 7210 / GS-15</strain>
    </source>
</reference>
<dbReference type="KEGG" id="gme:Gmet_0578"/>
<evidence type="ECO:0000256" key="1">
    <source>
        <dbReference type="ARBA" id="ARBA00004141"/>
    </source>
</evidence>
<feature type="domain" description="ResB-like" evidence="7">
    <location>
        <begin position="8"/>
        <end position="221"/>
    </location>
</feature>
<dbReference type="InterPro" id="IPR007816">
    <property type="entry name" value="ResB-like_domain"/>
</dbReference>
<feature type="transmembrane region" description="Helical" evidence="6">
    <location>
        <begin position="63"/>
        <end position="82"/>
    </location>
</feature>
<dbReference type="HOGENOM" id="CLU_625236_0_0_7"/>
<dbReference type="PANTHER" id="PTHR31566:SF5">
    <property type="entry name" value="RESB-LIKE DOMAIN-CONTAINING PROTEIN"/>
    <property type="match status" value="1"/>
</dbReference>
<keyword evidence="2 6" id="KW-0812">Transmembrane</keyword>
<keyword evidence="9" id="KW-1185">Reference proteome</keyword>
<dbReference type="PANTHER" id="PTHR31566">
    <property type="entry name" value="CYTOCHROME C BIOGENESIS PROTEIN CCS1, CHLOROPLASTIC"/>
    <property type="match status" value="1"/>
</dbReference>
<evidence type="ECO:0000256" key="2">
    <source>
        <dbReference type="ARBA" id="ARBA00022692"/>
    </source>
</evidence>
<accession>Q39Y53</accession>
<evidence type="ECO:0000256" key="4">
    <source>
        <dbReference type="ARBA" id="ARBA00022989"/>
    </source>
</evidence>
<evidence type="ECO:0000256" key="5">
    <source>
        <dbReference type="ARBA" id="ARBA00023136"/>
    </source>
</evidence>
<feature type="transmembrane region" description="Helical" evidence="6">
    <location>
        <begin position="144"/>
        <end position="165"/>
    </location>
</feature>